<feature type="domain" description="Thioredoxin" evidence="6">
    <location>
        <begin position="326"/>
        <end position="459"/>
    </location>
</feature>
<dbReference type="InterPro" id="IPR050553">
    <property type="entry name" value="Thioredoxin_ResA/DsbE_sf"/>
</dbReference>
<dbReference type="OrthoDB" id="1097547at2"/>
<dbReference type="InterPro" id="IPR013766">
    <property type="entry name" value="Thioredoxin_domain"/>
</dbReference>
<evidence type="ECO:0000256" key="4">
    <source>
        <dbReference type="ARBA" id="ARBA00023284"/>
    </source>
</evidence>
<dbReference type="GO" id="GO:0017004">
    <property type="term" value="P:cytochrome complex assembly"/>
    <property type="evidence" value="ECO:0007669"/>
    <property type="project" value="UniProtKB-KW"/>
</dbReference>
<dbReference type="PANTHER" id="PTHR42852:SF6">
    <property type="entry name" value="THIOL:DISULFIDE INTERCHANGE PROTEIN DSBE"/>
    <property type="match status" value="1"/>
</dbReference>
<accession>A0A1Y1CGX0</accession>
<keyword evidence="3" id="KW-1015">Disulfide bond</keyword>
<keyword evidence="4" id="KW-0676">Redox-active center</keyword>
<dbReference type="PROSITE" id="PS51352">
    <property type="entry name" value="THIOREDOXIN_2"/>
    <property type="match status" value="1"/>
</dbReference>
<dbReference type="InterPro" id="IPR000866">
    <property type="entry name" value="AhpC/TSA"/>
</dbReference>
<name>A0A1Y1CGX0_9BACT</name>
<reference evidence="7 8" key="1">
    <citation type="journal article" date="2018" name="Mar. Genomics">
        <title>Complete genome sequence of Marinifilaceae bacterium strain SPP2, isolated from the Antarctic marine sediment.</title>
        <authorList>
            <person name="Watanabe M."/>
            <person name="Kojima H."/>
            <person name="Fukui M."/>
        </authorList>
    </citation>
    <scope>NUCLEOTIDE SEQUENCE [LARGE SCALE GENOMIC DNA]</scope>
    <source>
        <strain evidence="7 8">SPP2</strain>
    </source>
</reference>
<keyword evidence="8" id="KW-1185">Reference proteome</keyword>
<evidence type="ECO:0000313" key="7">
    <source>
        <dbReference type="EMBL" id="BAX79575.1"/>
    </source>
</evidence>
<reference evidence="8" key="2">
    <citation type="journal article" date="2020" name="Antonie Van Leeuwenhoek">
        <title>Labilibaculum antarcticum sp. nov., a novel facultative anaerobic, psychrotorelant bacterium isolated from marine sediment of Antarctica.</title>
        <authorList>
            <person name="Watanabe M."/>
            <person name="Kojima H."/>
            <person name="Fukui M."/>
        </authorList>
    </citation>
    <scope>NUCLEOTIDE SEQUENCE [LARGE SCALE GENOMIC DNA]</scope>
    <source>
        <strain evidence="8">SPP2</strain>
    </source>
</reference>
<dbReference type="KEGG" id="mbas:ALGA_1189"/>
<proteinExistence type="predicted"/>
<feature type="chain" id="PRO_5012575748" description="Thioredoxin domain-containing protein" evidence="5">
    <location>
        <begin position="20"/>
        <end position="467"/>
    </location>
</feature>
<dbReference type="RefSeq" id="WP_096428473.1">
    <property type="nucleotide sequence ID" value="NZ_AP018042.1"/>
</dbReference>
<dbReference type="Proteomes" id="UP000218267">
    <property type="component" value="Chromosome"/>
</dbReference>
<evidence type="ECO:0000313" key="8">
    <source>
        <dbReference type="Proteomes" id="UP000218267"/>
    </source>
</evidence>
<evidence type="ECO:0000256" key="2">
    <source>
        <dbReference type="ARBA" id="ARBA00022748"/>
    </source>
</evidence>
<dbReference type="Gene3D" id="3.40.30.10">
    <property type="entry name" value="Glutaredoxin"/>
    <property type="match status" value="1"/>
</dbReference>
<comment type="subcellular location">
    <subcellularLocation>
        <location evidence="1">Cell envelope</location>
    </subcellularLocation>
</comment>
<sequence length="467" mass="54881">MRTLLLLFLSLSLISVSLADNVRIYGTNTSYAGSKIEIKYHADVFTYSEKIVAEFEVQADGSFSINFDLNEVTLVFLPLGVYKGYLYLEPGKEYEIKLPPKKDLSPVQKLNPFFEQEELLIGVANTDSKDINILIRELDDKIDSFINQNFNKIYRKKENSVGIAFTEELKSEYKDVKNSFFEDYLRYRLGFIEYLAYPSSFVKIEEKYFENQEVKLNNSAYTSLYKKQYGNFLTGYFSQLESSELSNALKSENTYRDIYELMRNYPAYKNTQFRELIIATSVFDAYTRKFYGRNKTIEILSQIKEHSTNQYNHDLCENYIRKITHLQINYPAPDFSIGEYKLENYKGKYLYLNFCNTESYPCLQDFKEITKLKKQFGEHIEFLSIACDWDVIKYLDFESKKNLDWPIIHIGDQQHLLEEYNVKAFPTYILINPEGKIMKAPAQGPKENIQLEFIKIARDAVRKAYKK</sequence>
<dbReference type="AlphaFoldDB" id="A0A1Y1CGX0"/>
<dbReference type="GO" id="GO:0016209">
    <property type="term" value="F:antioxidant activity"/>
    <property type="evidence" value="ECO:0007669"/>
    <property type="project" value="InterPro"/>
</dbReference>
<protein>
    <recommendedName>
        <fullName evidence="6">Thioredoxin domain-containing protein</fullName>
    </recommendedName>
</protein>
<evidence type="ECO:0000256" key="1">
    <source>
        <dbReference type="ARBA" id="ARBA00004196"/>
    </source>
</evidence>
<keyword evidence="5" id="KW-0732">Signal</keyword>
<dbReference type="Pfam" id="PF00578">
    <property type="entry name" value="AhpC-TSA"/>
    <property type="match status" value="1"/>
</dbReference>
<organism evidence="7 8">
    <name type="scientific">Labilibaculum antarcticum</name>
    <dbReference type="NCBI Taxonomy" id="1717717"/>
    <lineage>
        <taxon>Bacteria</taxon>
        <taxon>Pseudomonadati</taxon>
        <taxon>Bacteroidota</taxon>
        <taxon>Bacteroidia</taxon>
        <taxon>Marinilabiliales</taxon>
        <taxon>Marinifilaceae</taxon>
        <taxon>Labilibaculum</taxon>
    </lineage>
</organism>
<evidence type="ECO:0000256" key="5">
    <source>
        <dbReference type="SAM" id="SignalP"/>
    </source>
</evidence>
<dbReference type="GO" id="GO:0030313">
    <property type="term" value="C:cell envelope"/>
    <property type="evidence" value="ECO:0007669"/>
    <property type="project" value="UniProtKB-SubCell"/>
</dbReference>
<evidence type="ECO:0000256" key="3">
    <source>
        <dbReference type="ARBA" id="ARBA00023157"/>
    </source>
</evidence>
<dbReference type="SUPFAM" id="SSF52833">
    <property type="entry name" value="Thioredoxin-like"/>
    <property type="match status" value="1"/>
</dbReference>
<dbReference type="PANTHER" id="PTHR42852">
    <property type="entry name" value="THIOL:DISULFIDE INTERCHANGE PROTEIN DSBE"/>
    <property type="match status" value="1"/>
</dbReference>
<dbReference type="GO" id="GO:0016491">
    <property type="term" value="F:oxidoreductase activity"/>
    <property type="evidence" value="ECO:0007669"/>
    <property type="project" value="InterPro"/>
</dbReference>
<dbReference type="InterPro" id="IPR036249">
    <property type="entry name" value="Thioredoxin-like_sf"/>
</dbReference>
<dbReference type="EMBL" id="AP018042">
    <property type="protein sequence ID" value="BAX79575.1"/>
    <property type="molecule type" value="Genomic_DNA"/>
</dbReference>
<feature type="signal peptide" evidence="5">
    <location>
        <begin position="1"/>
        <end position="19"/>
    </location>
</feature>
<evidence type="ECO:0000259" key="6">
    <source>
        <dbReference type="PROSITE" id="PS51352"/>
    </source>
</evidence>
<keyword evidence="2" id="KW-0201">Cytochrome c-type biogenesis</keyword>
<gene>
    <name evidence="7" type="ORF">ALGA_1189</name>
</gene>